<dbReference type="Proteomes" id="UP000048948">
    <property type="component" value="Unassembled WGS sequence"/>
</dbReference>
<proteinExistence type="predicted"/>
<organism evidence="1 7">
    <name type="scientific">Mycobacterium tuberculosis</name>
    <dbReference type="NCBI Taxonomy" id="1773"/>
    <lineage>
        <taxon>Bacteria</taxon>
        <taxon>Bacillati</taxon>
        <taxon>Actinomycetota</taxon>
        <taxon>Actinomycetes</taxon>
        <taxon>Mycobacteriales</taxon>
        <taxon>Mycobacteriaceae</taxon>
        <taxon>Mycobacterium</taxon>
        <taxon>Mycobacterium tuberculosis complex</taxon>
    </lineage>
</organism>
<evidence type="ECO:0000313" key="8">
    <source>
        <dbReference type="Proteomes" id="UP000050164"/>
    </source>
</evidence>
<evidence type="ECO:0000313" key="1">
    <source>
        <dbReference type="EMBL" id="CKR46310.1"/>
    </source>
</evidence>
<evidence type="ECO:0000313" key="6">
    <source>
        <dbReference type="Proteomes" id="UP000048948"/>
    </source>
</evidence>
<evidence type="ECO:0000313" key="5">
    <source>
        <dbReference type="Proteomes" id="UP000039217"/>
    </source>
</evidence>
<dbReference type="EMBL" id="CNGE01000258">
    <property type="protein sequence ID" value="CKS33059.1"/>
    <property type="molecule type" value="Genomic_DNA"/>
</dbReference>
<dbReference type="Proteomes" id="UP000049023">
    <property type="component" value="Unassembled WGS sequence"/>
</dbReference>
<evidence type="ECO:0000313" key="7">
    <source>
        <dbReference type="Proteomes" id="UP000049023"/>
    </source>
</evidence>
<dbReference type="AlphaFoldDB" id="A0A654ZTB0"/>
<name>A0A654ZTB0_MYCTX</name>
<dbReference type="Proteomes" id="UP000050164">
    <property type="component" value="Unassembled WGS sequence"/>
</dbReference>
<evidence type="ECO:0000313" key="2">
    <source>
        <dbReference type="EMBL" id="CKS33059.1"/>
    </source>
</evidence>
<protein>
    <submittedName>
        <fullName evidence="1">Uncharacterized protein</fullName>
    </submittedName>
</protein>
<sequence length="60" mass="6421">MDTQRASMAAVAGYSSLSIMFLSNVSAISFSASGSIQVVTKVARFSRELPSSISSSWMKR</sequence>
<evidence type="ECO:0000313" key="4">
    <source>
        <dbReference type="EMBL" id="CNV85543.1"/>
    </source>
</evidence>
<dbReference type="EMBL" id="CNFU01000225">
    <property type="protein sequence ID" value="CKR46310.1"/>
    <property type="molecule type" value="Genomic_DNA"/>
</dbReference>
<evidence type="ECO:0000313" key="3">
    <source>
        <dbReference type="EMBL" id="CKT76807.1"/>
    </source>
</evidence>
<gene>
    <name evidence="4" type="ORF">ERS007661_03189</name>
    <name evidence="2" type="ORF">ERS027646_01665</name>
    <name evidence="3" type="ORF">ERS027659_04810</name>
    <name evidence="1" type="ORF">ERS027661_01379</name>
</gene>
<accession>A0A654ZTB0</accession>
<dbReference type="Proteomes" id="UP000039217">
    <property type="component" value="Unassembled WGS sequence"/>
</dbReference>
<dbReference type="EMBL" id="CQQC01001333">
    <property type="protein sequence ID" value="CNV85543.1"/>
    <property type="molecule type" value="Genomic_DNA"/>
</dbReference>
<reference evidence="5 6" key="1">
    <citation type="submission" date="2015-03" db="EMBL/GenBank/DDBJ databases">
        <authorList>
            <consortium name="Pathogen Informatics"/>
        </authorList>
    </citation>
    <scope>NUCLEOTIDE SEQUENCE [LARGE SCALE GENOMIC DNA]</scope>
    <source>
        <strain evidence="2 6">Bir 172</strain>
        <strain evidence="3 8">Bir 185</strain>
        <strain evidence="1 7">Bir 187</strain>
        <strain evidence="4 5">D00501624</strain>
    </source>
</reference>
<dbReference type="EMBL" id="CNFT01001925">
    <property type="protein sequence ID" value="CKT76807.1"/>
    <property type="molecule type" value="Genomic_DNA"/>
</dbReference>